<dbReference type="Gene3D" id="3.10.580.10">
    <property type="entry name" value="CBS-domain"/>
    <property type="match status" value="1"/>
</dbReference>
<feature type="transmembrane region" description="Helical" evidence="9">
    <location>
        <begin position="6"/>
        <end position="28"/>
    </location>
</feature>
<reference evidence="12 13" key="1">
    <citation type="submission" date="2023-08" db="EMBL/GenBank/DDBJ databases">
        <title>Microbacterium sp. nov., isolated from a waste landfill.</title>
        <authorList>
            <person name="Wen W."/>
        </authorList>
    </citation>
    <scope>NUCLEOTIDE SEQUENCE [LARGE SCALE GENOMIC DNA]</scope>
    <source>
        <strain evidence="12 13">ASV81</strain>
    </source>
</reference>
<accession>A0ABU0XAZ2</accession>
<keyword evidence="6 8" id="KW-0472">Membrane</keyword>
<keyword evidence="13" id="KW-1185">Reference proteome</keyword>
<evidence type="ECO:0000259" key="11">
    <source>
        <dbReference type="PROSITE" id="PS51846"/>
    </source>
</evidence>
<feature type="transmembrane region" description="Helical" evidence="9">
    <location>
        <begin position="49"/>
        <end position="75"/>
    </location>
</feature>
<dbReference type="Pfam" id="PF00571">
    <property type="entry name" value="CBS"/>
    <property type="match status" value="2"/>
</dbReference>
<evidence type="ECO:0000256" key="6">
    <source>
        <dbReference type="ARBA" id="ARBA00023136"/>
    </source>
</evidence>
<dbReference type="EMBL" id="JAVFCB010000001">
    <property type="protein sequence ID" value="MDQ4212297.1"/>
    <property type="molecule type" value="Genomic_DNA"/>
</dbReference>
<evidence type="ECO:0000256" key="8">
    <source>
        <dbReference type="PROSITE-ProRule" id="PRU01193"/>
    </source>
</evidence>
<evidence type="ECO:0000259" key="10">
    <source>
        <dbReference type="PROSITE" id="PS51371"/>
    </source>
</evidence>
<feature type="domain" description="CNNM transmembrane" evidence="11">
    <location>
        <begin position="1"/>
        <end position="202"/>
    </location>
</feature>
<feature type="domain" description="CBS" evidence="10">
    <location>
        <begin position="220"/>
        <end position="280"/>
    </location>
</feature>
<keyword evidence="3 8" id="KW-0812">Transmembrane</keyword>
<protein>
    <submittedName>
        <fullName evidence="12">Hemolysin family protein</fullName>
    </submittedName>
</protein>
<dbReference type="Proteomes" id="UP001230289">
    <property type="component" value="Unassembled WGS sequence"/>
</dbReference>
<evidence type="ECO:0000256" key="4">
    <source>
        <dbReference type="ARBA" id="ARBA00022737"/>
    </source>
</evidence>
<evidence type="ECO:0000313" key="13">
    <source>
        <dbReference type="Proteomes" id="UP001230289"/>
    </source>
</evidence>
<dbReference type="RefSeq" id="WP_308487240.1">
    <property type="nucleotide sequence ID" value="NZ_JAVFCB010000001.1"/>
</dbReference>
<dbReference type="InterPro" id="IPR000644">
    <property type="entry name" value="CBS_dom"/>
</dbReference>
<dbReference type="InterPro" id="IPR002550">
    <property type="entry name" value="CNNM"/>
</dbReference>
<keyword evidence="7" id="KW-0129">CBS domain</keyword>
<dbReference type="PANTHER" id="PTHR43099:SF5">
    <property type="entry name" value="HLYC_CORC FAMILY TRANSPORTER"/>
    <property type="match status" value="1"/>
</dbReference>
<dbReference type="PROSITE" id="PS51371">
    <property type="entry name" value="CBS"/>
    <property type="match status" value="1"/>
</dbReference>
<evidence type="ECO:0000256" key="2">
    <source>
        <dbReference type="ARBA" id="ARBA00022475"/>
    </source>
</evidence>
<keyword evidence="2" id="KW-1003">Cell membrane</keyword>
<dbReference type="InterPro" id="IPR051676">
    <property type="entry name" value="UPF0053_domain"/>
</dbReference>
<dbReference type="SMART" id="SM00116">
    <property type="entry name" value="CBS"/>
    <property type="match status" value="2"/>
</dbReference>
<comment type="caution">
    <text evidence="12">The sequence shown here is derived from an EMBL/GenBank/DDBJ whole genome shotgun (WGS) entry which is preliminary data.</text>
</comment>
<proteinExistence type="predicted"/>
<dbReference type="InterPro" id="IPR044751">
    <property type="entry name" value="Ion_transp-like_CBS"/>
</dbReference>
<sequence length="358" mass="38776">MSDWTGLGWLVVLLAANAFFVAAEFAVISARRSQIEPLAERGSRSARTALHAMEHATLMLATSQLGITVCSLLILNVSEPAMHHLLAVPLHALGLSLDAVDVIAFVITLVIVSFLHVIFGEMVPKNLAFSLPDRSVLILATPLVWLSKVFYPVIRALNASANGVVRLFRVEPKAEASSTFTLEEVATIVDQSRREGVLDDAAGTVSAVVEFTDKDARDVAVPLSGLVTLPLGATPDDVERAVAKHGFSRYVIVDAEGAPIGYVHLKDVIRSVEGNGADPIGAAARFREPIPAKRIHLMVPMQEDTDLEDALAIMRRAGRHLAQVRDGSGRTTAILFLEDIIEELIGEVRDITRRGHRR</sequence>
<keyword evidence="5 8" id="KW-1133">Transmembrane helix</keyword>
<evidence type="ECO:0000256" key="1">
    <source>
        <dbReference type="ARBA" id="ARBA00004651"/>
    </source>
</evidence>
<dbReference type="Pfam" id="PF01595">
    <property type="entry name" value="CNNM"/>
    <property type="match status" value="1"/>
</dbReference>
<dbReference type="PANTHER" id="PTHR43099">
    <property type="entry name" value="UPF0053 PROTEIN YRKA"/>
    <property type="match status" value="1"/>
</dbReference>
<evidence type="ECO:0000313" key="12">
    <source>
        <dbReference type="EMBL" id="MDQ4212297.1"/>
    </source>
</evidence>
<organism evidence="12 13">
    <name type="scientific">Microbacterium capsulatum</name>
    <dbReference type="NCBI Taxonomy" id="3041921"/>
    <lineage>
        <taxon>Bacteria</taxon>
        <taxon>Bacillati</taxon>
        <taxon>Actinomycetota</taxon>
        <taxon>Actinomycetes</taxon>
        <taxon>Micrococcales</taxon>
        <taxon>Microbacteriaceae</taxon>
        <taxon>Microbacterium</taxon>
    </lineage>
</organism>
<dbReference type="CDD" id="cd04590">
    <property type="entry name" value="CBS_pair_CorC_HlyC_assoc"/>
    <property type="match status" value="1"/>
</dbReference>
<evidence type="ECO:0000256" key="9">
    <source>
        <dbReference type="SAM" id="Phobius"/>
    </source>
</evidence>
<dbReference type="InterPro" id="IPR046342">
    <property type="entry name" value="CBS_dom_sf"/>
</dbReference>
<evidence type="ECO:0000256" key="3">
    <source>
        <dbReference type="ARBA" id="ARBA00022692"/>
    </source>
</evidence>
<name>A0ABU0XAZ2_9MICO</name>
<dbReference type="SUPFAM" id="SSF54631">
    <property type="entry name" value="CBS-domain pair"/>
    <property type="match status" value="1"/>
</dbReference>
<keyword evidence="4" id="KW-0677">Repeat</keyword>
<comment type="subcellular location">
    <subcellularLocation>
        <location evidence="1">Cell membrane</location>
        <topology evidence="1">Multi-pass membrane protein</topology>
    </subcellularLocation>
</comment>
<dbReference type="PROSITE" id="PS51846">
    <property type="entry name" value="CNNM"/>
    <property type="match status" value="1"/>
</dbReference>
<gene>
    <name evidence="12" type="ORF">RBR11_00020</name>
</gene>
<evidence type="ECO:0000256" key="5">
    <source>
        <dbReference type="ARBA" id="ARBA00022989"/>
    </source>
</evidence>
<feature type="transmembrane region" description="Helical" evidence="9">
    <location>
        <begin position="102"/>
        <end position="123"/>
    </location>
</feature>
<evidence type="ECO:0000256" key="7">
    <source>
        <dbReference type="PROSITE-ProRule" id="PRU00703"/>
    </source>
</evidence>